<name>A0ABR1JLC9_9AGAR</name>
<evidence type="ECO:0000256" key="7">
    <source>
        <dbReference type="ARBA" id="ARBA00032424"/>
    </source>
</evidence>
<dbReference type="PROSITE" id="PS00723">
    <property type="entry name" value="POLYPRENYL_SYNTHASE_1"/>
    <property type="match status" value="1"/>
</dbReference>
<accession>A0ABR1JLC9</accession>
<dbReference type="PROSITE" id="PS00444">
    <property type="entry name" value="POLYPRENYL_SYNTHASE_2"/>
    <property type="match status" value="1"/>
</dbReference>
<gene>
    <name evidence="12" type="ORF">VKT23_007940</name>
</gene>
<dbReference type="PANTHER" id="PTHR12001">
    <property type="entry name" value="GERANYLGERANYL PYROPHOSPHATE SYNTHASE"/>
    <property type="match status" value="1"/>
</dbReference>
<evidence type="ECO:0000256" key="5">
    <source>
        <dbReference type="ARBA" id="ARBA00032052"/>
    </source>
</evidence>
<keyword evidence="11" id="KW-0808">Transferase</keyword>
<dbReference type="InterPro" id="IPR008949">
    <property type="entry name" value="Isoprenoid_synthase_dom_sf"/>
</dbReference>
<dbReference type="SUPFAM" id="SSF48576">
    <property type="entry name" value="Terpenoid synthases"/>
    <property type="match status" value="1"/>
</dbReference>
<comment type="similarity">
    <text evidence="2 11">Belongs to the FPP/GGPP synthase family.</text>
</comment>
<evidence type="ECO:0000256" key="2">
    <source>
        <dbReference type="ARBA" id="ARBA00006706"/>
    </source>
</evidence>
<reference evidence="12 13" key="1">
    <citation type="submission" date="2024-01" db="EMBL/GenBank/DDBJ databases">
        <title>A draft genome for the cacao thread blight pathogen Marasmiellus scandens.</title>
        <authorList>
            <person name="Baruah I.K."/>
            <person name="Leung J."/>
            <person name="Bukari Y."/>
            <person name="Amoako-Attah I."/>
            <person name="Meinhardt L.W."/>
            <person name="Bailey B.A."/>
            <person name="Cohen S.P."/>
        </authorList>
    </citation>
    <scope>NUCLEOTIDE SEQUENCE [LARGE SCALE GENOMIC DNA]</scope>
    <source>
        <strain evidence="12 13">GH-19</strain>
    </source>
</reference>
<evidence type="ECO:0000313" key="13">
    <source>
        <dbReference type="Proteomes" id="UP001498398"/>
    </source>
</evidence>
<evidence type="ECO:0000256" key="1">
    <source>
        <dbReference type="ARBA" id="ARBA00001946"/>
    </source>
</evidence>
<evidence type="ECO:0000256" key="3">
    <source>
        <dbReference type="ARBA" id="ARBA00022723"/>
    </source>
</evidence>
<dbReference type="Proteomes" id="UP001498398">
    <property type="component" value="Unassembled WGS sequence"/>
</dbReference>
<evidence type="ECO:0000256" key="9">
    <source>
        <dbReference type="ARBA" id="ARBA00032873"/>
    </source>
</evidence>
<dbReference type="InterPro" id="IPR033749">
    <property type="entry name" value="Polyprenyl_synt_CS"/>
</dbReference>
<keyword evidence="4" id="KW-0460">Magnesium</keyword>
<evidence type="ECO:0000256" key="6">
    <source>
        <dbReference type="ARBA" id="ARBA00032380"/>
    </source>
</evidence>
<proteinExistence type="inferred from homology"/>
<comment type="caution">
    <text evidence="12">The sequence shown here is derived from an EMBL/GenBank/DDBJ whole genome shotgun (WGS) entry which is preliminary data.</text>
</comment>
<dbReference type="Pfam" id="PF00348">
    <property type="entry name" value="polyprenyl_synt"/>
    <property type="match status" value="1"/>
</dbReference>
<dbReference type="SFLD" id="SFLDS00005">
    <property type="entry name" value="Isoprenoid_Synthase_Type_I"/>
    <property type="match status" value="1"/>
</dbReference>
<sequence length="330" mass="37634">MSLYDNILERLSSESPWTPRNEASLLEPFTFLTSNPGKDVRARLIEAFNLWLNVPEARLSVITRIVNMLHAASLMVDDIEDDSQLRRGRPVPHKVYGIPQTINTANYVYFLAFQELISLREDKTTESPSKDLDAIVTAELLSLHRGQGLDLLWRDSLQCPTEEEYIHMVNNKTGGLLRLGVKLMMACSTTNTDVDYVPLVNLIGVYFQIRDDLMNLQSPEYSSNKGFAEDLTEGKFSFPVIHGIHADTSNRQIMNVLQKRPTTPTLKSYTISYLKDYTKSFDYTLDVLTRLDKQTRAEIKRLGGNVGLEKLMDMFWVDREKLMGPHHTSA</sequence>
<organism evidence="12 13">
    <name type="scientific">Marasmiellus scandens</name>
    <dbReference type="NCBI Taxonomy" id="2682957"/>
    <lineage>
        <taxon>Eukaryota</taxon>
        <taxon>Fungi</taxon>
        <taxon>Dikarya</taxon>
        <taxon>Basidiomycota</taxon>
        <taxon>Agaricomycotina</taxon>
        <taxon>Agaricomycetes</taxon>
        <taxon>Agaricomycetidae</taxon>
        <taxon>Agaricales</taxon>
        <taxon>Marasmiineae</taxon>
        <taxon>Omphalotaceae</taxon>
        <taxon>Marasmiellus</taxon>
    </lineage>
</organism>
<keyword evidence="3" id="KW-0479">Metal-binding</keyword>
<dbReference type="CDD" id="cd00685">
    <property type="entry name" value="Trans_IPPS_HT"/>
    <property type="match status" value="1"/>
</dbReference>
<dbReference type="InterPro" id="IPR000092">
    <property type="entry name" value="Polyprenyl_synt"/>
</dbReference>
<evidence type="ECO:0000256" key="4">
    <source>
        <dbReference type="ARBA" id="ARBA00022842"/>
    </source>
</evidence>
<evidence type="ECO:0000256" key="8">
    <source>
        <dbReference type="ARBA" id="ARBA00032448"/>
    </source>
</evidence>
<dbReference type="Gene3D" id="1.10.600.10">
    <property type="entry name" value="Farnesyl Diphosphate Synthase"/>
    <property type="match status" value="1"/>
</dbReference>
<dbReference type="EMBL" id="JBANRG010000011">
    <property type="protein sequence ID" value="KAK7462339.1"/>
    <property type="molecule type" value="Genomic_DNA"/>
</dbReference>
<keyword evidence="13" id="KW-1185">Reference proteome</keyword>
<evidence type="ECO:0000256" key="11">
    <source>
        <dbReference type="RuleBase" id="RU004466"/>
    </source>
</evidence>
<evidence type="ECO:0000256" key="10">
    <source>
        <dbReference type="ARBA" id="ARBA00033096"/>
    </source>
</evidence>
<evidence type="ECO:0000313" key="12">
    <source>
        <dbReference type="EMBL" id="KAK7462339.1"/>
    </source>
</evidence>
<comment type="cofactor">
    <cofactor evidence="1">
        <name>Mg(2+)</name>
        <dbReference type="ChEBI" id="CHEBI:18420"/>
    </cofactor>
</comment>
<dbReference type="PANTHER" id="PTHR12001:SF44">
    <property type="entry name" value="GERANYLGERANYL PYROPHOSPHATE SYNTHASE"/>
    <property type="match status" value="1"/>
</dbReference>
<protein>
    <recommendedName>
        <fullName evidence="9">(2E,6E)-farnesyl diphosphate synthase</fullName>
    </recommendedName>
    <alternativeName>
        <fullName evidence="8">Dimethylallyltranstransferase</fullName>
    </alternativeName>
    <alternativeName>
        <fullName evidence="7">Farnesyl diphosphate synthase</fullName>
    </alternativeName>
    <alternativeName>
        <fullName evidence="5">Farnesyltranstransferase</fullName>
    </alternativeName>
    <alternativeName>
        <fullName evidence="10">Geranylgeranyl diphosphate synthase</fullName>
    </alternativeName>
    <alternativeName>
        <fullName evidence="6">Geranyltranstransferase</fullName>
    </alternativeName>
</protein>